<keyword evidence="1" id="KW-1133">Transmembrane helix</keyword>
<dbReference type="InterPro" id="IPR022149">
    <property type="entry name" value="DUF3681"/>
</dbReference>
<proteinExistence type="predicted"/>
<evidence type="ECO:0000256" key="1">
    <source>
        <dbReference type="SAM" id="Phobius"/>
    </source>
</evidence>
<accession>A0A0D9UWP4</accession>
<dbReference type="PANTHER" id="PTHR33530">
    <property type="entry name" value="OS01G0147100 PROTEIN"/>
    <property type="match status" value="1"/>
</dbReference>
<reference evidence="3" key="2">
    <citation type="submission" date="2013-12" db="EMBL/GenBank/DDBJ databases">
        <authorList>
            <person name="Yu Y."/>
            <person name="Lee S."/>
            <person name="de Baynast K."/>
            <person name="Wissotski M."/>
            <person name="Liu L."/>
            <person name="Talag J."/>
            <person name="Goicoechea J."/>
            <person name="Angelova A."/>
            <person name="Jetty R."/>
            <person name="Kudrna D."/>
            <person name="Golser W."/>
            <person name="Rivera L."/>
            <person name="Zhang J."/>
            <person name="Wing R."/>
        </authorList>
    </citation>
    <scope>NUCLEOTIDE SEQUENCE</scope>
</reference>
<dbReference type="PANTHER" id="PTHR33530:SF15">
    <property type="entry name" value="OS01G0147100 PROTEIN"/>
    <property type="match status" value="1"/>
</dbReference>
<feature type="transmembrane region" description="Helical" evidence="1">
    <location>
        <begin position="37"/>
        <end position="55"/>
    </location>
</feature>
<dbReference type="HOGENOM" id="CLU_145726_0_0_1"/>
<protein>
    <submittedName>
        <fullName evidence="2">Uncharacterized protein</fullName>
    </submittedName>
</protein>
<dbReference type="Proteomes" id="UP000032180">
    <property type="component" value="Chromosome 1"/>
</dbReference>
<reference evidence="2" key="3">
    <citation type="submission" date="2015-04" db="UniProtKB">
        <authorList>
            <consortium name="EnsemblPlants"/>
        </authorList>
    </citation>
    <scope>IDENTIFICATION</scope>
</reference>
<dbReference type="Gramene" id="LPERR01G02680.1">
    <property type="protein sequence ID" value="LPERR01G02680.1"/>
    <property type="gene ID" value="LPERR01G02680"/>
</dbReference>
<keyword evidence="1" id="KW-0472">Membrane</keyword>
<organism evidence="2 3">
    <name type="scientific">Leersia perrieri</name>
    <dbReference type="NCBI Taxonomy" id="77586"/>
    <lineage>
        <taxon>Eukaryota</taxon>
        <taxon>Viridiplantae</taxon>
        <taxon>Streptophyta</taxon>
        <taxon>Embryophyta</taxon>
        <taxon>Tracheophyta</taxon>
        <taxon>Spermatophyta</taxon>
        <taxon>Magnoliopsida</taxon>
        <taxon>Liliopsida</taxon>
        <taxon>Poales</taxon>
        <taxon>Poaceae</taxon>
        <taxon>BOP clade</taxon>
        <taxon>Oryzoideae</taxon>
        <taxon>Oryzeae</taxon>
        <taxon>Oryzinae</taxon>
        <taxon>Leersia</taxon>
    </lineage>
</organism>
<keyword evidence="1" id="KW-0812">Transmembrane</keyword>
<name>A0A0D9UWP4_9ORYZ</name>
<keyword evidence="3" id="KW-1185">Reference proteome</keyword>
<dbReference type="Pfam" id="PF12442">
    <property type="entry name" value="DUF3681"/>
    <property type="match status" value="1"/>
</dbReference>
<evidence type="ECO:0000313" key="2">
    <source>
        <dbReference type="EnsemblPlants" id="LPERR01G02680.1"/>
    </source>
</evidence>
<sequence length="117" mass="12657">MMQFGSIGLDIGELEAQTAQVTGESGGGSDSSSLWKVLRGIGFVTLTMDIGTFVYKPAHGVLFEHHLFAYYLTLGMIFLAGVAEVWTAFWLSQAHHDGHRGVLGRAVLCASLLPSWD</sequence>
<feature type="transmembrane region" description="Helical" evidence="1">
    <location>
        <begin position="67"/>
        <end position="91"/>
    </location>
</feature>
<dbReference type="AlphaFoldDB" id="A0A0D9UWP4"/>
<dbReference type="EnsemblPlants" id="LPERR01G02680.1">
    <property type="protein sequence ID" value="LPERR01G02680.1"/>
    <property type="gene ID" value="LPERR01G02680"/>
</dbReference>
<evidence type="ECO:0000313" key="3">
    <source>
        <dbReference type="Proteomes" id="UP000032180"/>
    </source>
</evidence>
<reference evidence="2 3" key="1">
    <citation type="submission" date="2012-08" db="EMBL/GenBank/DDBJ databases">
        <title>Oryza genome evolution.</title>
        <authorList>
            <person name="Wing R.A."/>
        </authorList>
    </citation>
    <scope>NUCLEOTIDE SEQUENCE</scope>
</reference>
<dbReference type="eggNOG" id="ENOG502R5GK">
    <property type="taxonomic scope" value="Eukaryota"/>
</dbReference>